<reference evidence="1 2" key="1">
    <citation type="submission" date="2023-08" db="EMBL/GenBank/DDBJ databases">
        <authorList>
            <person name="Maltman C."/>
        </authorList>
    </citation>
    <scope>NUCLEOTIDE SEQUENCE [LARGE SCALE GENOMIC DNA]</scope>
    <source>
        <strain evidence="1 2">ES2</strain>
    </source>
</reference>
<comment type="caution">
    <text evidence="1">The sequence shown here is derived from an EMBL/GenBank/DDBJ whole genome shotgun (WGS) entry which is preliminary data.</text>
</comment>
<dbReference type="RefSeq" id="WP_309522731.1">
    <property type="nucleotide sequence ID" value="NZ_JAVIXS010000015.1"/>
</dbReference>
<evidence type="ECO:0000313" key="2">
    <source>
        <dbReference type="Proteomes" id="UP001260959"/>
    </source>
</evidence>
<gene>
    <name evidence="1" type="ORF">REB14_16660</name>
</gene>
<dbReference type="EMBL" id="JAVIXS010000015">
    <property type="protein sequence ID" value="MDR4953813.1"/>
    <property type="molecule type" value="Genomic_DNA"/>
</dbReference>
<proteinExistence type="predicted"/>
<evidence type="ECO:0000313" key="1">
    <source>
        <dbReference type="EMBL" id="MDR4953813.1"/>
    </source>
</evidence>
<protein>
    <recommendedName>
        <fullName evidence="3">Lipoprotein</fullName>
    </recommendedName>
</protein>
<dbReference type="PROSITE" id="PS51257">
    <property type="entry name" value="PROKAR_LIPOPROTEIN"/>
    <property type="match status" value="1"/>
</dbReference>
<dbReference type="Proteomes" id="UP001260959">
    <property type="component" value="Unassembled WGS sequence"/>
</dbReference>
<keyword evidence="2" id="KW-1185">Reference proteome</keyword>
<name>A0ABU1E7L4_9FLAO</name>
<organism evidence="1 2">
    <name type="scientific">Chryseobacterium metallicongregator</name>
    <dbReference type="NCBI Taxonomy" id="3073042"/>
    <lineage>
        <taxon>Bacteria</taxon>
        <taxon>Pseudomonadati</taxon>
        <taxon>Bacteroidota</taxon>
        <taxon>Flavobacteriia</taxon>
        <taxon>Flavobacteriales</taxon>
        <taxon>Weeksellaceae</taxon>
        <taxon>Chryseobacterium group</taxon>
        <taxon>Chryseobacterium</taxon>
    </lineage>
</organism>
<sequence length="197" mass="23250">MKILKVELGKSMMIMLFVILFSCKENKVIQEKDENSNLSVKILSIEKKKELYNISISVDNNNVDKYVMLYNYHNLEEKETYPKVIDKEKETIIDYNFFFKDSISYSQDSTNDSINDFPMQNTNESFTLFILPKGNTKVILNNIPISNTINKKYLYLYFSKLKDEISQALPKETKEYDIIANEKGFKKYKFSRKVITF</sequence>
<evidence type="ECO:0008006" key="3">
    <source>
        <dbReference type="Google" id="ProtNLM"/>
    </source>
</evidence>
<accession>A0ABU1E7L4</accession>